<sequence>MLNRAPECASCGKEISGNDVVYVKLRYPKMKGFAEVKSYLRNEGEMLCETCQKSR</sequence>
<dbReference type="AlphaFoldDB" id="A0A1W5ZWV8"/>
<organism evidence="1 2">
    <name type="scientific">Halobacillus mangrovi</name>
    <dbReference type="NCBI Taxonomy" id="402384"/>
    <lineage>
        <taxon>Bacteria</taxon>
        <taxon>Bacillati</taxon>
        <taxon>Bacillota</taxon>
        <taxon>Bacilli</taxon>
        <taxon>Bacillales</taxon>
        <taxon>Bacillaceae</taxon>
        <taxon>Halobacillus</taxon>
    </lineage>
</organism>
<dbReference type="KEGG" id="hmn:HM131_13415"/>
<dbReference type="EMBL" id="CP020772">
    <property type="protein sequence ID" value="ARI77785.1"/>
    <property type="molecule type" value="Genomic_DNA"/>
</dbReference>
<reference evidence="1 2" key="1">
    <citation type="submission" date="2017-04" db="EMBL/GenBank/DDBJ databases">
        <title>The whole genome sequencing and assembly of Halobacillus mangrovi strain.</title>
        <authorList>
            <person name="Lee S.-J."/>
            <person name="Park M.-K."/>
            <person name="Kim J.-Y."/>
            <person name="Lee Y.-J."/>
            <person name="Yi H."/>
            <person name="Bahn Y.-S."/>
            <person name="Kim J.F."/>
            <person name="Lee D.-W."/>
        </authorList>
    </citation>
    <scope>NUCLEOTIDE SEQUENCE [LARGE SCALE GENOMIC DNA]</scope>
    <source>
        <strain evidence="1 2">KTB 131</strain>
    </source>
</reference>
<dbReference type="RefSeq" id="WP_085030246.1">
    <property type="nucleotide sequence ID" value="NZ_CP020772.1"/>
</dbReference>
<evidence type="ECO:0000313" key="2">
    <source>
        <dbReference type="Proteomes" id="UP000192527"/>
    </source>
</evidence>
<gene>
    <name evidence="1" type="ORF">HM131_13415</name>
</gene>
<dbReference type="OrthoDB" id="2353934at2"/>
<protein>
    <submittedName>
        <fullName evidence="1">Fe3+ hydroxamate ABC transporter substrate-binding protein</fullName>
    </submittedName>
</protein>
<evidence type="ECO:0000313" key="1">
    <source>
        <dbReference type="EMBL" id="ARI77785.1"/>
    </source>
</evidence>
<proteinExistence type="predicted"/>
<name>A0A1W5ZWV8_9BACI</name>
<dbReference type="Proteomes" id="UP000192527">
    <property type="component" value="Chromosome"/>
</dbReference>
<keyword evidence="2" id="KW-1185">Reference proteome</keyword>
<accession>A0A1W5ZWV8</accession>